<dbReference type="SUPFAM" id="SSF47616">
    <property type="entry name" value="GST C-terminal domain-like"/>
    <property type="match status" value="1"/>
</dbReference>
<organism evidence="2 3">
    <name type="scientific">Amazonocrinis nigriterrae CENA67</name>
    <dbReference type="NCBI Taxonomy" id="2794033"/>
    <lineage>
        <taxon>Bacteria</taxon>
        <taxon>Bacillati</taxon>
        <taxon>Cyanobacteriota</taxon>
        <taxon>Cyanophyceae</taxon>
        <taxon>Nostocales</taxon>
        <taxon>Nostocaceae</taxon>
        <taxon>Amazonocrinis</taxon>
        <taxon>Amazonocrinis nigriterrae</taxon>
    </lineage>
</organism>
<dbReference type="PROSITE" id="PS50404">
    <property type="entry name" value="GST_NTER"/>
    <property type="match status" value="1"/>
</dbReference>
<dbReference type="GO" id="GO:0004364">
    <property type="term" value="F:glutathione transferase activity"/>
    <property type="evidence" value="ECO:0007669"/>
    <property type="project" value="TreeGrafter"/>
</dbReference>
<dbReference type="AlphaFoldDB" id="A0A8J7LEY2"/>
<proteinExistence type="predicted"/>
<dbReference type="Gene3D" id="3.40.30.10">
    <property type="entry name" value="Glutaredoxin"/>
    <property type="match status" value="1"/>
</dbReference>
<dbReference type="InterPro" id="IPR036282">
    <property type="entry name" value="Glutathione-S-Trfase_C_sf"/>
</dbReference>
<evidence type="ECO:0000313" key="3">
    <source>
        <dbReference type="Proteomes" id="UP000632766"/>
    </source>
</evidence>
<dbReference type="GO" id="GO:0006749">
    <property type="term" value="P:glutathione metabolic process"/>
    <property type="evidence" value="ECO:0007669"/>
    <property type="project" value="TreeGrafter"/>
</dbReference>
<gene>
    <name evidence="2" type="ORF">I8748_34645</name>
</gene>
<dbReference type="Proteomes" id="UP000632766">
    <property type="component" value="Unassembled WGS sequence"/>
</dbReference>
<dbReference type="SUPFAM" id="SSF52833">
    <property type="entry name" value="Thioredoxin-like"/>
    <property type="match status" value="1"/>
</dbReference>
<accession>A0A8J7LEY2</accession>
<keyword evidence="3" id="KW-1185">Reference proteome</keyword>
<evidence type="ECO:0000259" key="1">
    <source>
        <dbReference type="PROSITE" id="PS50404"/>
    </source>
</evidence>
<dbReference type="InterPro" id="IPR036249">
    <property type="entry name" value="Thioredoxin-like_sf"/>
</dbReference>
<evidence type="ECO:0000313" key="2">
    <source>
        <dbReference type="EMBL" id="MBH8567231.1"/>
    </source>
</evidence>
<dbReference type="RefSeq" id="WP_198128950.1">
    <property type="nucleotide sequence ID" value="NZ_JAECZC010000114.1"/>
</dbReference>
<comment type="caution">
    <text evidence="2">The sequence shown here is derived from an EMBL/GenBank/DDBJ whole genome shotgun (WGS) entry which is preliminary data.</text>
</comment>
<dbReference type="PANTHER" id="PTHR43969:SF9">
    <property type="entry name" value="GLUTATHIONE S TRANSFERASE D10, ISOFORM A-RELATED"/>
    <property type="match status" value="1"/>
</dbReference>
<protein>
    <submittedName>
        <fullName evidence="2">Glutathione S-transferase</fullName>
    </submittedName>
</protein>
<name>A0A8J7LEY2_9NOST</name>
<dbReference type="EMBL" id="JAECZC010000114">
    <property type="protein sequence ID" value="MBH8567231.1"/>
    <property type="molecule type" value="Genomic_DNA"/>
</dbReference>
<dbReference type="Gene3D" id="1.20.1050.10">
    <property type="match status" value="1"/>
</dbReference>
<reference evidence="2 3" key="1">
    <citation type="journal article" date="2021" name="Int. J. Syst. Evol. Microbiol.">
        <title>Amazonocrinis nigriterrae gen. nov., sp. nov., Atlanticothrix silvestris gen. nov., sp. nov. and Dendronalium phyllosphericum gen. nov., sp. nov., nostocacean cyanobacteria from Brazilian environments.</title>
        <authorList>
            <person name="Alvarenga D.O."/>
            <person name="Andreote A.P.D."/>
            <person name="Branco L.H.Z."/>
            <person name="Delbaje E."/>
            <person name="Cruz R.B."/>
            <person name="Varani A.M."/>
            <person name="Fiore M.F."/>
        </authorList>
    </citation>
    <scope>NUCLEOTIDE SEQUENCE [LARGE SCALE GENOMIC DNA]</scope>
    <source>
        <strain evidence="2 3">CENA67</strain>
    </source>
</reference>
<feature type="domain" description="GST N-terminal" evidence="1">
    <location>
        <begin position="1"/>
        <end position="80"/>
    </location>
</feature>
<dbReference type="InterPro" id="IPR004045">
    <property type="entry name" value="Glutathione_S-Trfase_N"/>
</dbReference>
<dbReference type="Pfam" id="PF13417">
    <property type="entry name" value="GST_N_3"/>
    <property type="match status" value="1"/>
</dbReference>
<dbReference type="PANTHER" id="PTHR43969">
    <property type="entry name" value="GLUTATHIONE S TRANSFERASE D10, ISOFORM A-RELATED"/>
    <property type="match status" value="1"/>
</dbReference>
<sequence length="198" mass="22879">MKLFYTEKSQYARIVRVAIIELNLADRVELQKVTLRDSTSELLNYNPTGKVPTLATDDGFILSEARIIVTYLNRLNPEIKIVADDADVFSQQLEGITTAFIDGLGTWLRELILRTESERSQKIIEFERSRALRILDYFEKISEKLDQTPKLAHITLASTLALEVRLPDFQWRQNYPQVAQWYDEFSGRPSLQATKLEP</sequence>